<protein>
    <submittedName>
        <fullName evidence="1">Thiol-disulfide oxidoreductase</fullName>
    </submittedName>
</protein>
<name>A0ABQ6NQ98_9BACL</name>
<dbReference type="RefSeq" id="WP_317981270.1">
    <property type="nucleotide sequence ID" value="NZ_BTCL01000018.1"/>
</dbReference>
<reference evidence="1 2" key="1">
    <citation type="submission" date="2023-05" db="EMBL/GenBank/DDBJ databases">
        <title>Draft genome of Paenibacillus sp. CCS26.</title>
        <authorList>
            <person name="Akita H."/>
            <person name="Shinto Y."/>
            <person name="Kimura Z."/>
        </authorList>
    </citation>
    <scope>NUCLEOTIDE SEQUENCE [LARGE SCALE GENOMIC DNA]</scope>
    <source>
        <strain evidence="1 2">CCS26</strain>
    </source>
</reference>
<proteinExistence type="predicted"/>
<comment type="caution">
    <text evidence="1">The sequence shown here is derived from an EMBL/GenBank/DDBJ whole genome shotgun (WGS) entry which is preliminary data.</text>
</comment>
<gene>
    <name evidence="1" type="ORF">PghCCS26_43700</name>
</gene>
<dbReference type="InterPro" id="IPR007263">
    <property type="entry name" value="DCC1-like"/>
</dbReference>
<dbReference type="InterPro" id="IPR044691">
    <property type="entry name" value="DCC1_Trx"/>
</dbReference>
<sequence length="148" mass="16873">MRSEREKLYVVYDGTCNLCMGTVKKLQELRSNADLIFVPIQSLGDAENRVPGIEKAAEADLYEKMHVADEKGRLYAGADGVVRILRTIKGFRLLASLYRMPGLSRIGDWLYRYIAKRRYDWFGRTEQSCSVNGCSLPSQHEKGKGNHR</sequence>
<organism evidence="1 2">
    <name type="scientific">Paenibacillus glycanilyticus</name>
    <dbReference type="NCBI Taxonomy" id="126569"/>
    <lineage>
        <taxon>Bacteria</taxon>
        <taxon>Bacillati</taxon>
        <taxon>Bacillota</taxon>
        <taxon>Bacilli</taxon>
        <taxon>Bacillales</taxon>
        <taxon>Paenibacillaceae</taxon>
        <taxon>Paenibacillus</taxon>
    </lineage>
</organism>
<keyword evidence="2" id="KW-1185">Reference proteome</keyword>
<dbReference type="PANTHER" id="PTHR34290">
    <property type="entry name" value="SI:CH73-390P7.2"/>
    <property type="match status" value="1"/>
</dbReference>
<evidence type="ECO:0000313" key="2">
    <source>
        <dbReference type="Proteomes" id="UP001285921"/>
    </source>
</evidence>
<dbReference type="Pfam" id="PF04134">
    <property type="entry name" value="DCC1-like"/>
    <property type="match status" value="1"/>
</dbReference>
<accession>A0ABQ6NQ98</accession>
<evidence type="ECO:0000313" key="1">
    <source>
        <dbReference type="EMBL" id="GMK47240.1"/>
    </source>
</evidence>
<dbReference type="PANTHER" id="PTHR34290:SF2">
    <property type="entry name" value="OS04G0668800 PROTEIN"/>
    <property type="match status" value="1"/>
</dbReference>
<dbReference type="Proteomes" id="UP001285921">
    <property type="component" value="Unassembled WGS sequence"/>
</dbReference>
<dbReference type="EMBL" id="BTCL01000018">
    <property type="protein sequence ID" value="GMK47240.1"/>
    <property type="molecule type" value="Genomic_DNA"/>
</dbReference>